<dbReference type="InterPro" id="IPR002110">
    <property type="entry name" value="Ankyrin_rpt"/>
</dbReference>
<organism evidence="1 2">
    <name type="scientific">Candidatus Cyrtobacter comes</name>
    <dbReference type="NCBI Taxonomy" id="675776"/>
    <lineage>
        <taxon>Bacteria</taxon>
        <taxon>Pseudomonadati</taxon>
        <taxon>Pseudomonadota</taxon>
        <taxon>Alphaproteobacteria</taxon>
        <taxon>Rickettsiales</taxon>
        <taxon>Candidatus Midichloriaceae</taxon>
        <taxon>Candidatus Cyrtobacter</taxon>
    </lineage>
</organism>
<name>A0ABU5L9C0_9RICK</name>
<dbReference type="RefSeq" id="WP_322498168.1">
    <property type="nucleotide sequence ID" value="NZ_JARGYT010000095.1"/>
</dbReference>
<proteinExistence type="predicted"/>
<dbReference type="SMART" id="SM00248">
    <property type="entry name" value="ANK"/>
    <property type="match status" value="3"/>
</dbReference>
<dbReference type="Proteomes" id="UP001293791">
    <property type="component" value="Unassembled WGS sequence"/>
</dbReference>
<comment type="caution">
    <text evidence="1">The sequence shown here is derived from an EMBL/GenBank/DDBJ whole genome shotgun (WGS) entry which is preliminary data.</text>
</comment>
<dbReference type="EMBL" id="JARGYT010000095">
    <property type="protein sequence ID" value="MDZ5762723.1"/>
    <property type="molecule type" value="Genomic_DNA"/>
</dbReference>
<accession>A0ABU5L9C0</accession>
<dbReference type="SUPFAM" id="SSF48403">
    <property type="entry name" value="Ankyrin repeat"/>
    <property type="match status" value="1"/>
</dbReference>
<protein>
    <submittedName>
        <fullName evidence="1">Ankyrin repeats containing protein</fullName>
    </submittedName>
</protein>
<gene>
    <name evidence="1" type="ORF">Cyrtocomes_01117</name>
</gene>
<keyword evidence="2" id="KW-1185">Reference proteome</keyword>
<reference evidence="1 2" key="1">
    <citation type="submission" date="2023-02" db="EMBL/GenBank/DDBJ databases">
        <title>Host association and intracellularity evolved multiple times independently in the Rickettsiales.</title>
        <authorList>
            <person name="Castelli M."/>
            <person name="Nardi T."/>
            <person name="Gammuto L."/>
            <person name="Bellinzona G."/>
            <person name="Sabaneyeva E."/>
            <person name="Potekhin A."/>
            <person name="Serra V."/>
            <person name="Petroni G."/>
            <person name="Sassera D."/>
        </authorList>
    </citation>
    <scope>NUCLEOTIDE SEQUENCE [LARGE SCALE GENOMIC DNA]</scope>
    <source>
        <strain evidence="1 2">BOD18</strain>
    </source>
</reference>
<dbReference type="Gene3D" id="1.25.40.20">
    <property type="entry name" value="Ankyrin repeat-containing domain"/>
    <property type="match status" value="1"/>
</dbReference>
<sequence length="212" mass="23346">MQGNKALIDALYGLKVNGSKSGSKLTLVPKPLDVLQYFCYIKDGAGNTPAHNAVSVDELQFLETLCRCVPTIYLGATNNEGKTVLDVAMNGCGRKQMIKFLQNKGAISNMKGEFDKLWAFVRNKGQDSNALFIEEYIRLNKEDSRKLTDWLNGYSDDDGYTVLHHLAVKGQVDVFNVIAGQINLGPLNKNGMSPIDLALQKIDFVVEMLIAG</sequence>
<evidence type="ECO:0000313" key="2">
    <source>
        <dbReference type="Proteomes" id="UP001293791"/>
    </source>
</evidence>
<evidence type="ECO:0000313" key="1">
    <source>
        <dbReference type="EMBL" id="MDZ5762723.1"/>
    </source>
</evidence>
<dbReference type="InterPro" id="IPR036770">
    <property type="entry name" value="Ankyrin_rpt-contain_sf"/>
</dbReference>